<feature type="region of interest" description="Disordered" evidence="1">
    <location>
        <begin position="1"/>
        <end position="30"/>
    </location>
</feature>
<organism evidence="3 4">
    <name type="scientific">Bombiscardovia apis</name>
    <dbReference type="NCBI Taxonomy" id="2932182"/>
    <lineage>
        <taxon>Bacteria</taxon>
        <taxon>Bacillati</taxon>
        <taxon>Actinomycetota</taxon>
        <taxon>Actinomycetes</taxon>
        <taxon>Bifidobacteriales</taxon>
        <taxon>Bifidobacteriaceae</taxon>
        <taxon>Bombiscardovia</taxon>
    </lineage>
</organism>
<keyword evidence="2" id="KW-0812">Transmembrane</keyword>
<sequence>MPSSSASYKVAKPNSDKGRRGWFGSHSRQVKPKKGHTLRNVLLTILLLLIVIAGLCGLCGYKFYKDAMAVKSHEETALGYVKDFQDEQKLMEDPGALNRSVPKIQGETDAAKRIAHGTLWNIASSLPVYGNDVKTVQGMIDTVDNMAQDTFPTLAKTVEQLATAKFSEGNGQINLQPIEDASAGFAATNTSMQAELKSLKELPTPKVGKVQEVYTQGVSQFTDVSEKVSQLNSTIQVLPQFLGSKAPRNYIIVAQTPAEARSSGGLIGSLGSMNATNGKINIGEFHPNTEFVFLGGGATKEEERLFSVPLKFSFDIRDLSAFPDISREAELINDRWQRSPYAGPVDGVMMIDPVYIQEIIKISGNVKTSTGVELTGENTAQFFMNDIYKTVPVSMQDEVFADVASQAMNNALSDMNIKKLLQMAKIMQPMAEQRHLYTYTFHEEEAKNFQGAGLAKNAPESEENPEIGIYLNQNNPSKLDWYIQRKTDITRTSCNQDGSQSYHVTFTMTNTIPKEDLYSGNAYILGGVNNVSFPGTAVERMLFYGPAGGSVTNISYTGDASTMTKDSLDGKALWTNVASVAPGKSVTYEYDLTTSPKAKADLKLDQTPMGREDLGVTYDYDACPVQQK</sequence>
<proteinExistence type="predicted"/>
<protein>
    <submittedName>
        <fullName evidence="3">Chemotaxis protein</fullName>
    </submittedName>
</protein>
<accession>A0ABM8BEM6</accession>
<evidence type="ECO:0000256" key="1">
    <source>
        <dbReference type="SAM" id="MobiDB-lite"/>
    </source>
</evidence>
<evidence type="ECO:0000313" key="3">
    <source>
        <dbReference type="EMBL" id="BDR55396.1"/>
    </source>
</evidence>
<dbReference type="Pfam" id="PF13196">
    <property type="entry name" value="DUF4012"/>
    <property type="match status" value="1"/>
</dbReference>
<dbReference type="EMBL" id="AP026800">
    <property type="protein sequence ID" value="BDR55396.1"/>
    <property type="molecule type" value="Genomic_DNA"/>
</dbReference>
<keyword evidence="2" id="KW-1133">Transmembrane helix</keyword>
<gene>
    <name evidence="3" type="ORF">KIMH_15070</name>
</gene>
<reference evidence="3 4" key="1">
    <citation type="journal article" date="2023" name="Microbiol. Spectr.">
        <title>Symbiosis of Carpenter Bees with Uncharacterized Lactic Acid Bacteria Showing NAD Auxotrophy.</title>
        <authorList>
            <person name="Kawasaki S."/>
            <person name="Ozawa K."/>
            <person name="Mori T."/>
            <person name="Yamamoto A."/>
            <person name="Ito M."/>
            <person name="Ohkuma M."/>
            <person name="Sakamoto M."/>
            <person name="Matsutani M."/>
        </authorList>
    </citation>
    <scope>NUCLEOTIDE SEQUENCE [LARGE SCALE GENOMIC DNA]</scope>
    <source>
        <strain evidence="3 4">KimH</strain>
    </source>
</reference>
<evidence type="ECO:0000313" key="4">
    <source>
        <dbReference type="Proteomes" id="UP001321748"/>
    </source>
</evidence>
<keyword evidence="2" id="KW-0472">Membrane</keyword>
<dbReference type="InterPro" id="IPR025101">
    <property type="entry name" value="DUF4012"/>
</dbReference>
<keyword evidence="4" id="KW-1185">Reference proteome</keyword>
<evidence type="ECO:0000256" key="2">
    <source>
        <dbReference type="SAM" id="Phobius"/>
    </source>
</evidence>
<dbReference type="RefSeq" id="WP_317642885.1">
    <property type="nucleotide sequence ID" value="NZ_AP026800.1"/>
</dbReference>
<dbReference type="Proteomes" id="UP001321748">
    <property type="component" value="Chromosome"/>
</dbReference>
<feature type="transmembrane region" description="Helical" evidence="2">
    <location>
        <begin position="41"/>
        <end position="64"/>
    </location>
</feature>
<name>A0ABM8BEM6_9BIFI</name>